<keyword evidence="2" id="KW-1185">Reference proteome</keyword>
<gene>
    <name evidence="1" type="ORF">E2C01_049698</name>
</gene>
<protein>
    <submittedName>
        <fullName evidence="1">Uncharacterized protein</fullName>
    </submittedName>
</protein>
<accession>A0A5B7GGS1</accession>
<evidence type="ECO:0000313" key="1">
    <source>
        <dbReference type="EMBL" id="MPC55754.1"/>
    </source>
</evidence>
<reference evidence="1 2" key="1">
    <citation type="submission" date="2019-05" db="EMBL/GenBank/DDBJ databases">
        <title>Another draft genome of Portunus trituberculatus and its Hox gene families provides insights of decapod evolution.</title>
        <authorList>
            <person name="Jeong J.-H."/>
            <person name="Song I."/>
            <person name="Kim S."/>
            <person name="Choi T."/>
            <person name="Kim D."/>
            <person name="Ryu S."/>
            <person name="Kim W."/>
        </authorList>
    </citation>
    <scope>NUCLEOTIDE SEQUENCE [LARGE SCALE GENOMIC DNA]</scope>
    <source>
        <tissue evidence="1">Muscle</tissue>
    </source>
</reference>
<dbReference type="EMBL" id="VSRR010013409">
    <property type="protein sequence ID" value="MPC55754.1"/>
    <property type="molecule type" value="Genomic_DNA"/>
</dbReference>
<organism evidence="1 2">
    <name type="scientific">Portunus trituberculatus</name>
    <name type="common">Swimming crab</name>
    <name type="synonym">Neptunus trituberculatus</name>
    <dbReference type="NCBI Taxonomy" id="210409"/>
    <lineage>
        <taxon>Eukaryota</taxon>
        <taxon>Metazoa</taxon>
        <taxon>Ecdysozoa</taxon>
        <taxon>Arthropoda</taxon>
        <taxon>Crustacea</taxon>
        <taxon>Multicrustacea</taxon>
        <taxon>Malacostraca</taxon>
        <taxon>Eumalacostraca</taxon>
        <taxon>Eucarida</taxon>
        <taxon>Decapoda</taxon>
        <taxon>Pleocyemata</taxon>
        <taxon>Brachyura</taxon>
        <taxon>Eubrachyura</taxon>
        <taxon>Portunoidea</taxon>
        <taxon>Portunidae</taxon>
        <taxon>Portuninae</taxon>
        <taxon>Portunus</taxon>
    </lineage>
</organism>
<dbReference type="Proteomes" id="UP000324222">
    <property type="component" value="Unassembled WGS sequence"/>
</dbReference>
<name>A0A5B7GGS1_PORTR</name>
<dbReference type="AlphaFoldDB" id="A0A5B7GGS1"/>
<evidence type="ECO:0000313" key="2">
    <source>
        <dbReference type="Proteomes" id="UP000324222"/>
    </source>
</evidence>
<sequence>MTKPFSCVRMHGVSGGWQADDDADGPHQADHDQYTLQCSLLGVIDGICDGPVAVQGDGAQVEDGGRATQDVAREPHLTQVDAEDPLAYDAVGHVEGQHEHCHGQVRHGQRHDEEVLDYSQRAVCEH</sequence>
<comment type="caution">
    <text evidence="1">The sequence shown here is derived from an EMBL/GenBank/DDBJ whole genome shotgun (WGS) entry which is preliminary data.</text>
</comment>
<proteinExistence type="predicted"/>